<dbReference type="Gene3D" id="1.10.3330.10">
    <property type="entry name" value="Oxo-4-hydroxy-4-carboxy-5-ureidoimidazoline decarboxylase"/>
    <property type="match status" value="1"/>
</dbReference>
<sequence length="314" mass="32626">MLSSTPRSSLRRATSAAVNRVSLSISRGVSFIGGSSRARSVSAPGRVDHANTTVCRPCNTGAEDRPHPRLRAPGTAPDLGCPAEGEQGTPGQRAAHPATTMAAGPAAAVVTARYDSRVVGDPGPVDCHDEPMPQDTAEATATDDDAAVRDFDSAPAEDLLPALTELSGSAGWARTVLGGRPYGSRTALHTAARRVLADQSDAEVLSAVDAHPPIGPRAGAGSEPVKGASAREQSAAATADAELARRLADGQRRHAEHFGHAFLVCATGLSAREIVDELDRRIALDPAEELACTRDHLARINALRLDRLLDTGTL</sequence>
<keyword evidence="4" id="KW-0659">Purine metabolism</keyword>
<dbReference type="GO" id="GO:0019628">
    <property type="term" value="P:urate catabolic process"/>
    <property type="evidence" value="ECO:0007669"/>
    <property type="project" value="TreeGrafter"/>
</dbReference>
<keyword evidence="5" id="KW-0210">Decarboxylase</keyword>
<feature type="region of interest" description="Disordered" evidence="7">
    <location>
        <begin position="58"/>
        <end position="96"/>
    </location>
</feature>
<evidence type="ECO:0000313" key="9">
    <source>
        <dbReference type="EMBL" id="PAY23313.1"/>
    </source>
</evidence>
<dbReference type="NCBIfam" id="NF010372">
    <property type="entry name" value="PRK13798.1"/>
    <property type="match status" value="1"/>
</dbReference>
<evidence type="ECO:0000256" key="1">
    <source>
        <dbReference type="ARBA" id="ARBA00001163"/>
    </source>
</evidence>
<name>A0A2A2WQJ2_9ACTN</name>
<evidence type="ECO:0000256" key="3">
    <source>
        <dbReference type="ARBA" id="ARBA00012257"/>
    </source>
</evidence>
<dbReference type="SUPFAM" id="SSF158694">
    <property type="entry name" value="UraD-Like"/>
    <property type="match status" value="1"/>
</dbReference>
<feature type="domain" description="Oxo-4-hydroxy-4-carboxy-5-ureidoimidazoline decarboxylase" evidence="8">
    <location>
        <begin position="153"/>
        <end position="306"/>
    </location>
</feature>
<protein>
    <recommendedName>
        <fullName evidence="3">2-oxo-4-hydroxy-4-carboxy-5-ureidoimidazoline decarboxylase</fullName>
        <ecNumber evidence="3">4.1.1.97</ecNumber>
    </recommendedName>
</protein>
<gene>
    <name evidence="9" type="ORF">CEY15_09325</name>
</gene>
<dbReference type="EC" id="4.1.1.97" evidence="3"/>
<evidence type="ECO:0000256" key="2">
    <source>
        <dbReference type="ARBA" id="ARBA00004754"/>
    </source>
</evidence>
<dbReference type="PANTHER" id="PTHR43466:SF1">
    <property type="entry name" value="2-OXO-4-HYDROXY-4-CARBOXY-5-UREIDOIMIDAZOLINE DECARBOXYLASE-RELATED"/>
    <property type="match status" value="1"/>
</dbReference>
<proteinExistence type="predicted"/>
<comment type="pathway">
    <text evidence="2">Purine metabolism; urate degradation; (S)-allantoin from urate: step 3/3.</text>
</comment>
<organism evidence="9 10">
    <name type="scientific">Dietzia natronolimnaea</name>
    <dbReference type="NCBI Taxonomy" id="161920"/>
    <lineage>
        <taxon>Bacteria</taxon>
        <taxon>Bacillati</taxon>
        <taxon>Actinomycetota</taxon>
        <taxon>Actinomycetes</taxon>
        <taxon>Mycobacteriales</taxon>
        <taxon>Dietziaceae</taxon>
        <taxon>Dietzia</taxon>
    </lineage>
</organism>
<dbReference type="AlphaFoldDB" id="A0A2A2WQJ2"/>
<evidence type="ECO:0000256" key="5">
    <source>
        <dbReference type="ARBA" id="ARBA00022793"/>
    </source>
</evidence>
<evidence type="ECO:0000259" key="8">
    <source>
        <dbReference type="Pfam" id="PF09349"/>
    </source>
</evidence>
<accession>A0A2A2WQJ2</accession>
<dbReference type="EMBL" id="NTGA01000016">
    <property type="protein sequence ID" value="PAY23313.1"/>
    <property type="molecule type" value="Genomic_DNA"/>
</dbReference>
<evidence type="ECO:0000256" key="4">
    <source>
        <dbReference type="ARBA" id="ARBA00022631"/>
    </source>
</evidence>
<evidence type="ECO:0000256" key="6">
    <source>
        <dbReference type="ARBA" id="ARBA00023239"/>
    </source>
</evidence>
<dbReference type="InterPro" id="IPR036778">
    <property type="entry name" value="OHCU_decarboxylase_sf"/>
</dbReference>
<dbReference type="InterPro" id="IPR018020">
    <property type="entry name" value="OHCU_decarboxylase"/>
</dbReference>
<evidence type="ECO:0000256" key="7">
    <source>
        <dbReference type="SAM" id="MobiDB-lite"/>
    </source>
</evidence>
<evidence type="ECO:0000313" key="10">
    <source>
        <dbReference type="Proteomes" id="UP000218810"/>
    </source>
</evidence>
<dbReference type="PANTHER" id="PTHR43466">
    <property type="entry name" value="2-OXO-4-HYDROXY-4-CARBOXY-5-UREIDOIMIDAZOLINE DECARBOXYLASE-RELATED"/>
    <property type="match status" value="1"/>
</dbReference>
<dbReference type="GO" id="GO:0051997">
    <property type="term" value="F:2-oxo-4-hydroxy-4-carboxy-5-ureidoimidazoline decarboxylase activity"/>
    <property type="evidence" value="ECO:0007669"/>
    <property type="project" value="UniProtKB-EC"/>
</dbReference>
<comment type="catalytic activity">
    <reaction evidence="1">
        <text>5-hydroxy-2-oxo-4-ureido-2,5-dihydro-1H-imidazole-5-carboxylate + H(+) = (S)-allantoin + CO2</text>
        <dbReference type="Rhea" id="RHEA:26301"/>
        <dbReference type="ChEBI" id="CHEBI:15378"/>
        <dbReference type="ChEBI" id="CHEBI:15678"/>
        <dbReference type="ChEBI" id="CHEBI:16526"/>
        <dbReference type="ChEBI" id="CHEBI:58639"/>
        <dbReference type="EC" id="4.1.1.97"/>
    </reaction>
</comment>
<dbReference type="GO" id="GO:0006144">
    <property type="term" value="P:purine nucleobase metabolic process"/>
    <property type="evidence" value="ECO:0007669"/>
    <property type="project" value="UniProtKB-KW"/>
</dbReference>
<keyword evidence="6" id="KW-0456">Lyase</keyword>
<reference evidence="10" key="1">
    <citation type="submission" date="2017-09" db="EMBL/GenBank/DDBJ databases">
        <authorList>
            <person name="Zhang Y."/>
            <person name="Huang X."/>
            <person name="Liu J."/>
            <person name="Lu L."/>
            <person name="Peng K."/>
        </authorList>
    </citation>
    <scope>NUCLEOTIDE SEQUENCE [LARGE SCALE GENOMIC DNA]</scope>
    <source>
        <strain evidence="10">S-XJ-1</strain>
    </source>
</reference>
<keyword evidence="10" id="KW-1185">Reference proteome</keyword>
<dbReference type="Pfam" id="PF09349">
    <property type="entry name" value="OHCU_decarbox"/>
    <property type="match status" value="1"/>
</dbReference>
<comment type="caution">
    <text evidence="9">The sequence shown here is derived from an EMBL/GenBank/DDBJ whole genome shotgun (WGS) entry which is preliminary data.</text>
</comment>
<dbReference type="Proteomes" id="UP000218810">
    <property type="component" value="Unassembled WGS sequence"/>
</dbReference>